<dbReference type="Gene3D" id="3.30.360.10">
    <property type="entry name" value="Dihydrodipicolinate Reductase, domain 2"/>
    <property type="match status" value="1"/>
</dbReference>
<keyword evidence="6" id="KW-0547">Nucleotide-binding</keyword>
<comment type="similarity">
    <text evidence="1 8">Belongs to the glyceraldehyde-3-phosphate dehydrogenase family.</text>
</comment>
<dbReference type="InterPro" id="IPR020828">
    <property type="entry name" value="GlycerAld_3-P_DH_NAD(P)-bd"/>
</dbReference>
<feature type="domain" description="Glyceraldehyde 3-phosphate dehydrogenase NAD(P) binding" evidence="10">
    <location>
        <begin position="2"/>
        <end position="152"/>
    </location>
</feature>
<dbReference type="InterPro" id="IPR020831">
    <property type="entry name" value="GlycerAld/Erythrose_P_DH"/>
</dbReference>
<dbReference type="FunFam" id="3.30.360.10:FF:000002">
    <property type="entry name" value="Glyceraldehyde-3-phosphate dehydrogenase"/>
    <property type="match status" value="1"/>
</dbReference>
<feature type="binding site" evidence="6">
    <location>
        <begin position="11"/>
        <end position="12"/>
    </location>
    <ligand>
        <name>NAD(+)</name>
        <dbReference type="ChEBI" id="CHEBI:57540"/>
    </ligand>
</feature>
<dbReference type="AlphaFoldDB" id="A0A3M2HRL6"/>
<dbReference type="PANTHER" id="PTHR43148">
    <property type="entry name" value="GLYCERALDEHYDE-3-PHOSPHATE DEHYDROGENASE 2"/>
    <property type="match status" value="1"/>
</dbReference>
<dbReference type="InterPro" id="IPR020830">
    <property type="entry name" value="GlycerAld_3-P_DH_AS"/>
</dbReference>
<evidence type="ECO:0000256" key="7">
    <source>
        <dbReference type="PIRSR" id="PIRSR000149-4"/>
    </source>
</evidence>
<dbReference type="Proteomes" id="UP000269774">
    <property type="component" value="Unassembled WGS sequence"/>
</dbReference>
<evidence type="ECO:0000256" key="5">
    <source>
        <dbReference type="PIRSR" id="PIRSR000149-2"/>
    </source>
</evidence>
<dbReference type="Pfam" id="PF02800">
    <property type="entry name" value="Gp_dh_C"/>
    <property type="match status" value="1"/>
</dbReference>
<dbReference type="RefSeq" id="WP_122167122.1">
    <property type="nucleotide sequence ID" value="NZ_JAMOIB010000006.1"/>
</dbReference>
<dbReference type="PIRSF" id="PIRSF000149">
    <property type="entry name" value="GAP_DH"/>
    <property type="match status" value="1"/>
</dbReference>
<feature type="binding site" evidence="5">
    <location>
        <position position="182"/>
    </location>
    <ligand>
        <name>D-glyceraldehyde 3-phosphate</name>
        <dbReference type="ChEBI" id="CHEBI:59776"/>
    </ligand>
</feature>
<evidence type="ECO:0000313" key="11">
    <source>
        <dbReference type="EMBL" id="RMH88827.1"/>
    </source>
</evidence>
<dbReference type="SUPFAM" id="SSF55347">
    <property type="entry name" value="Glyceraldehyde-3-phosphate dehydrogenase-like, C-terminal domain"/>
    <property type="match status" value="1"/>
</dbReference>
<dbReference type="GO" id="GO:0016620">
    <property type="term" value="F:oxidoreductase activity, acting on the aldehyde or oxo group of donors, NAD or NADP as acceptor"/>
    <property type="evidence" value="ECO:0007669"/>
    <property type="project" value="InterPro"/>
</dbReference>
<dbReference type="PRINTS" id="PR00078">
    <property type="entry name" value="G3PDHDRGNASE"/>
</dbReference>
<dbReference type="CDD" id="cd18126">
    <property type="entry name" value="GAPDH_I_C"/>
    <property type="match status" value="1"/>
</dbReference>
<proteinExistence type="inferred from homology"/>
<feature type="binding site" evidence="5">
    <location>
        <begin position="210"/>
        <end position="211"/>
    </location>
    <ligand>
        <name>D-glyceraldehyde 3-phosphate</name>
        <dbReference type="ChEBI" id="CHEBI:59776"/>
    </ligand>
</feature>
<dbReference type="SUPFAM" id="SSF51735">
    <property type="entry name" value="NAD(P)-binding Rossmann-fold domains"/>
    <property type="match status" value="1"/>
</dbReference>
<name>A0A3M2HRL6_9GAMM</name>
<feature type="active site" description="Nucleophile" evidence="4">
    <location>
        <position position="152"/>
    </location>
</feature>
<dbReference type="FunFam" id="3.40.50.720:FF:000001">
    <property type="entry name" value="Glyceraldehyde-3-phosphate dehydrogenase"/>
    <property type="match status" value="1"/>
</dbReference>
<dbReference type="SMART" id="SM00846">
    <property type="entry name" value="Gp_dh_N"/>
    <property type="match status" value="1"/>
</dbReference>
<dbReference type="NCBIfam" id="TIGR01534">
    <property type="entry name" value="GAPDH-I"/>
    <property type="match status" value="1"/>
</dbReference>
<evidence type="ECO:0000256" key="1">
    <source>
        <dbReference type="ARBA" id="ARBA00007406"/>
    </source>
</evidence>
<evidence type="ECO:0000256" key="2">
    <source>
        <dbReference type="ARBA" id="ARBA00011881"/>
    </source>
</evidence>
<comment type="subunit">
    <text evidence="2">Homotetramer.</text>
</comment>
<feature type="binding site" evidence="6">
    <location>
        <position position="36"/>
    </location>
    <ligand>
        <name>NAD(+)</name>
        <dbReference type="ChEBI" id="CHEBI:57540"/>
    </ligand>
</feature>
<feature type="binding site" evidence="5">
    <location>
        <position position="233"/>
    </location>
    <ligand>
        <name>D-glyceraldehyde 3-phosphate</name>
        <dbReference type="ChEBI" id="CHEBI:59776"/>
    </ligand>
</feature>
<feature type="binding site" evidence="5">
    <location>
        <begin position="151"/>
        <end position="153"/>
    </location>
    <ligand>
        <name>D-glyceraldehyde 3-phosphate</name>
        <dbReference type="ChEBI" id="CHEBI:59776"/>
    </ligand>
</feature>
<evidence type="ECO:0000313" key="12">
    <source>
        <dbReference type="Proteomes" id="UP000269774"/>
    </source>
</evidence>
<dbReference type="EMBL" id="RFFM01000004">
    <property type="protein sequence ID" value="RMH88827.1"/>
    <property type="molecule type" value="Genomic_DNA"/>
</dbReference>
<evidence type="ECO:0000256" key="6">
    <source>
        <dbReference type="PIRSR" id="PIRSR000149-3"/>
    </source>
</evidence>
<reference evidence="11 12" key="1">
    <citation type="submission" date="2018-10" db="EMBL/GenBank/DDBJ databases">
        <title>Pseudomonas zhaodongensis NEAU-ST5-21(T) genome.</title>
        <authorList>
            <person name="Peng J."/>
            <person name="Liu Z.-P."/>
        </authorList>
    </citation>
    <scope>NUCLEOTIDE SEQUENCE [LARGE SCALE GENOMIC DNA]</scope>
    <source>
        <strain evidence="11 12">NEAU-ST5-21</strain>
    </source>
</reference>
<dbReference type="EC" id="1.2.1.-" evidence="9"/>
<feature type="binding site" evidence="6">
    <location>
        <position position="122"/>
    </location>
    <ligand>
        <name>NAD(+)</name>
        <dbReference type="ChEBI" id="CHEBI:57540"/>
    </ligand>
</feature>
<keyword evidence="12" id="KW-1185">Reference proteome</keyword>
<dbReference type="GO" id="GO:0051287">
    <property type="term" value="F:NAD binding"/>
    <property type="evidence" value="ECO:0007669"/>
    <property type="project" value="InterPro"/>
</dbReference>
<keyword evidence="6" id="KW-0520">NAD</keyword>
<dbReference type="GO" id="GO:0006006">
    <property type="term" value="P:glucose metabolic process"/>
    <property type="evidence" value="ECO:0007669"/>
    <property type="project" value="InterPro"/>
</dbReference>
<dbReference type="OrthoDB" id="9803304at2"/>
<feature type="site" description="Activates thiol group during catalysis" evidence="7">
    <location>
        <position position="179"/>
    </location>
</feature>
<comment type="caution">
    <text evidence="11">The sequence shown here is derived from an EMBL/GenBank/DDBJ whole genome shotgun (WGS) entry which is preliminary data.</text>
</comment>
<feature type="binding site" evidence="6">
    <location>
        <position position="80"/>
    </location>
    <ligand>
        <name>NAD(+)</name>
        <dbReference type="ChEBI" id="CHEBI:57540"/>
    </ligand>
</feature>
<dbReference type="Pfam" id="PF00044">
    <property type="entry name" value="Gp_dh_N"/>
    <property type="match status" value="1"/>
</dbReference>
<evidence type="ECO:0000259" key="10">
    <source>
        <dbReference type="SMART" id="SM00846"/>
    </source>
</evidence>
<organism evidence="11 12">
    <name type="scientific">Stutzerimonas zhaodongensis</name>
    <dbReference type="NCBI Taxonomy" id="1176257"/>
    <lineage>
        <taxon>Bacteria</taxon>
        <taxon>Pseudomonadati</taxon>
        <taxon>Pseudomonadota</taxon>
        <taxon>Gammaproteobacteria</taxon>
        <taxon>Pseudomonadales</taxon>
        <taxon>Pseudomonadaceae</taxon>
        <taxon>Stutzerimonas</taxon>
    </lineage>
</organism>
<dbReference type="InterPro" id="IPR036291">
    <property type="entry name" value="NAD(P)-bd_dom_sf"/>
</dbReference>
<dbReference type="InterPro" id="IPR020829">
    <property type="entry name" value="GlycerAld_3-P_DH_cat"/>
</dbReference>
<evidence type="ECO:0000256" key="9">
    <source>
        <dbReference type="RuleBase" id="RU361160"/>
    </source>
</evidence>
<sequence>MLRIAINGYGRIGRAVVRALFERGLQDQVQVVAINDLSDHKTLVHLTRFDSTFGRFPEPVELDGESMVVRGQSIRLLAEREATKLPWKELGVDVVLECTGKFKKRELVEQHLQAGASRVFASHPLDGADLTVVYGVNHQLLSDQRIISNASCTTNCLAPLAKVLHEAVGIRQGLLNTVHSYTNDQNLLDKAHKDLYRARAAGLSMIPSTTGAAKAIGLVLPELSGRLDGLSVRVPTPNVSLVDLTFVAENPPESVEAINQILREGAQKMPDGVMECNEEALVSCDFNGYPASCVADLSQTRVQGELVKVMAWYDNEWGFSNRMLDVLLHWGDGTAQAS</sequence>
<feature type="binding site" evidence="6">
    <location>
        <position position="315"/>
    </location>
    <ligand>
        <name>NAD(+)</name>
        <dbReference type="ChEBI" id="CHEBI:57540"/>
    </ligand>
</feature>
<dbReference type="Gene3D" id="3.40.50.720">
    <property type="entry name" value="NAD(P)-binding Rossmann-like Domain"/>
    <property type="match status" value="1"/>
</dbReference>
<evidence type="ECO:0000256" key="4">
    <source>
        <dbReference type="PIRSR" id="PIRSR000149-1"/>
    </source>
</evidence>
<protein>
    <recommendedName>
        <fullName evidence="9">Glyceraldehyde-3-phosphate dehydrogenase</fullName>
        <ecNumber evidence="9">1.2.1.-</ecNumber>
    </recommendedName>
</protein>
<dbReference type="PROSITE" id="PS00071">
    <property type="entry name" value="GAPDH"/>
    <property type="match status" value="1"/>
</dbReference>
<gene>
    <name evidence="11" type="primary">gap</name>
    <name evidence="11" type="ORF">EA797_16400</name>
</gene>
<dbReference type="InterPro" id="IPR006424">
    <property type="entry name" value="Glyceraldehyde-3-P_DH_1"/>
</dbReference>
<accession>A0A3M2HRL6</accession>
<keyword evidence="3 9" id="KW-0560">Oxidoreductase</keyword>
<dbReference type="GO" id="GO:0050661">
    <property type="term" value="F:NADP binding"/>
    <property type="evidence" value="ECO:0007669"/>
    <property type="project" value="InterPro"/>
</dbReference>
<evidence type="ECO:0000256" key="3">
    <source>
        <dbReference type="ARBA" id="ARBA00023002"/>
    </source>
</evidence>
<evidence type="ECO:0000256" key="8">
    <source>
        <dbReference type="RuleBase" id="RU000397"/>
    </source>
</evidence>